<protein>
    <recommendedName>
        <fullName evidence="4">RRM domain-containing protein</fullName>
    </recommendedName>
</protein>
<evidence type="ECO:0000256" key="2">
    <source>
        <dbReference type="PROSITE-ProRule" id="PRU00176"/>
    </source>
</evidence>
<accession>A0ABR0G145</accession>
<dbReference type="SMART" id="SM00360">
    <property type="entry name" value="RRM"/>
    <property type="match status" value="2"/>
</dbReference>
<dbReference type="Proteomes" id="UP001322138">
    <property type="component" value="Unassembled WGS sequence"/>
</dbReference>
<dbReference type="InterPro" id="IPR052462">
    <property type="entry name" value="SLIRP/GR-RBP-like"/>
</dbReference>
<dbReference type="CDD" id="cd00590">
    <property type="entry name" value="RRM_SF"/>
    <property type="match status" value="1"/>
</dbReference>
<evidence type="ECO:0000259" key="4">
    <source>
        <dbReference type="PROSITE" id="PS50102"/>
    </source>
</evidence>
<evidence type="ECO:0000313" key="5">
    <source>
        <dbReference type="EMBL" id="KAK4649389.1"/>
    </source>
</evidence>
<name>A0ABR0G145_9PEZI</name>
<dbReference type="PANTHER" id="PTHR48027">
    <property type="entry name" value="HETEROGENEOUS NUCLEAR RIBONUCLEOPROTEIN 87F-RELATED"/>
    <property type="match status" value="1"/>
</dbReference>
<dbReference type="InterPro" id="IPR000504">
    <property type="entry name" value="RRM_dom"/>
</dbReference>
<comment type="caution">
    <text evidence="5">The sequence shown here is derived from an EMBL/GenBank/DDBJ whole genome shotgun (WGS) entry which is preliminary data.</text>
</comment>
<reference evidence="5 6" key="1">
    <citation type="journal article" date="2023" name="bioRxiv">
        <title>High-quality genome assemblies of four members of thePodospora anserinaspecies complex.</title>
        <authorList>
            <person name="Ament-Velasquez S.L."/>
            <person name="Vogan A.A."/>
            <person name="Wallerman O."/>
            <person name="Hartmann F."/>
            <person name="Gautier V."/>
            <person name="Silar P."/>
            <person name="Giraud T."/>
            <person name="Johannesson H."/>
        </authorList>
    </citation>
    <scope>NUCLEOTIDE SEQUENCE [LARGE SCALE GENOMIC DNA]</scope>
    <source>
        <strain evidence="5 6">CBS 112042</strain>
    </source>
</reference>
<feature type="region of interest" description="Disordered" evidence="3">
    <location>
        <begin position="180"/>
        <end position="201"/>
    </location>
</feature>
<proteinExistence type="predicted"/>
<keyword evidence="6" id="KW-1185">Reference proteome</keyword>
<evidence type="ECO:0000256" key="1">
    <source>
        <dbReference type="ARBA" id="ARBA00022884"/>
    </source>
</evidence>
<dbReference type="SUPFAM" id="SSF54928">
    <property type="entry name" value="RNA-binding domain, RBD"/>
    <property type="match status" value="2"/>
</dbReference>
<feature type="compositionally biased region" description="Basic and acidic residues" evidence="3">
    <location>
        <begin position="180"/>
        <end position="193"/>
    </location>
</feature>
<dbReference type="InterPro" id="IPR035979">
    <property type="entry name" value="RBD_domain_sf"/>
</dbReference>
<evidence type="ECO:0000256" key="3">
    <source>
        <dbReference type="SAM" id="MobiDB-lite"/>
    </source>
</evidence>
<dbReference type="Gene3D" id="3.30.70.330">
    <property type="match status" value="2"/>
</dbReference>
<feature type="domain" description="RRM" evidence="4">
    <location>
        <begin position="105"/>
        <end position="175"/>
    </location>
</feature>
<gene>
    <name evidence="5" type="ORF">QC761_118430</name>
</gene>
<dbReference type="Pfam" id="PF00076">
    <property type="entry name" value="RRM_1"/>
    <property type="match status" value="2"/>
</dbReference>
<keyword evidence="1 2" id="KW-0694">RNA-binding</keyword>
<dbReference type="EMBL" id="JAFFGZ010000001">
    <property type="protein sequence ID" value="KAK4649389.1"/>
    <property type="molecule type" value="Genomic_DNA"/>
</dbReference>
<sequence>MTEPTEVGERETSQSLRRAAVRSALSASRAVSVKTTSAPFAFSIVRAAAVSRAVPVQAVRWYSQEPTSQDPLSQDVTEEAHEAEENITEQTQEERQPRRQLDKSRAIFVRNMVFEVNEQHLKEAFETYGEIEDTYVARDPRGMSRGYGFVTFKDASAVSAACAAVNGSFWHGRRVTCIPRRDEEQTPRAREQNRTPNPPTNQLFVGNIPYETTDAELNNLFAGLSNVTDIRIAVDRTTGWPRGFAHVDFTDVASAEAAKEKLAATNLGGRQLKIDFATGYGKGERTNNKSFGGRGDRGDRGDRRDRGDRNDRRSNDGF</sequence>
<feature type="compositionally biased region" description="Polar residues" evidence="3">
    <location>
        <begin position="64"/>
        <end position="75"/>
    </location>
</feature>
<feature type="region of interest" description="Disordered" evidence="3">
    <location>
        <begin position="279"/>
        <end position="318"/>
    </location>
</feature>
<evidence type="ECO:0000313" key="6">
    <source>
        <dbReference type="Proteomes" id="UP001322138"/>
    </source>
</evidence>
<feature type="region of interest" description="Disordered" evidence="3">
    <location>
        <begin position="64"/>
        <end position="100"/>
    </location>
</feature>
<dbReference type="RefSeq" id="XP_062738364.1">
    <property type="nucleotide sequence ID" value="XM_062875129.1"/>
</dbReference>
<dbReference type="InterPro" id="IPR012677">
    <property type="entry name" value="Nucleotide-bd_a/b_plait_sf"/>
</dbReference>
<organism evidence="5 6">
    <name type="scientific">Podospora bellae-mahoneyi</name>
    <dbReference type="NCBI Taxonomy" id="2093777"/>
    <lineage>
        <taxon>Eukaryota</taxon>
        <taxon>Fungi</taxon>
        <taxon>Dikarya</taxon>
        <taxon>Ascomycota</taxon>
        <taxon>Pezizomycotina</taxon>
        <taxon>Sordariomycetes</taxon>
        <taxon>Sordariomycetidae</taxon>
        <taxon>Sordariales</taxon>
        <taxon>Podosporaceae</taxon>
        <taxon>Podospora</taxon>
    </lineage>
</organism>
<feature type="compositionally biased region" description="Basic and acidic residues" evidence="3">
    <location>
        <begin position="294"/>
        <end position="318"/>
    </location>
</feature>
<dbReference type="GeneID" id="87894611"/>
<dbReference type="PROSITE" id="PS50102">
    <property type="entry name" value="RRM"/>
    <property type="match status" value="2"/>
</dbReference>
<feature type="domain" description="RRM" evidence="4">
    <location>
        <begin position="201"/>
        <end position="279"/>
    </location>
</feature>